<dbReference type="SUPFAM" id="SSF53850">
    <property type="entry name" value="Periplasmic binding protein-like II"/>
    <property type="match status" value="1"/>
</dbReference>
<accession>A0A345P667</accession>
<dbReference type="Pfam" id="PF00497">
    <property type="entry name" value="SBP_bac_3"/>
    <property type="match status" value="1"/>
</dbReference>
<feature type="domain" description="Solute-binding protein family 3/N-terminal" evidence="5">
    <location>
        <begin position="39"/>
        <end position="256"/>
    </location>
</feature>
<dbReference type="GO" id="GO:0015276">
    <property type="term" value="F:ligand-gated monoatomic ion channel activity"/>
    <property type="evidence" value="ECO:0007669"/>
    <property type="project" value="InterPro"/>
</dbReference>
<dbReference type="InterPro" id="IPR001638">
    <property type="entry name" value="Solute-binding_3/MltF_N"/>
</dbReference>
<organism evidence="7 8">
    <name type="scientific">Aquirhabdus parva</name>
    <dbReference type="NCBI Taxonomy" id="2283318"/>
    <lineage>
        <taxon>Bacteria</taxon>
        <taxon>Pseudomonadati</taxon>
        <taxon>Pseudomonadota</taxon>
        <taxon>Gammaproteobacteria</taxon>
        <taxon>Moraxellales</taxon>
        <taxon>Moraxellaceae</taxon>
        <taxon>Aquirhabdus</taxon>
    </lineage>
</organism>
<comment type="subcellular location">
    <subcellularLocation>
        <location evidence="1">Cell envelope</location>
    </subcellularLocation>
</comment>
<dbReference type="RefSeq" id="WP_114898886.1">
    <property type="nucleotide sequence ID" value="NZ_CP031222.1"/>
</dbReference>
<dbReference type="PANTHER" id="PTHR35936">
    <property type="entry name" value="MEMBRANE-BOUND LYTIC MUREIN TRANSGLYCOSYLASE F"/>
    <property type="match status" value="1"/>
</dbReference>
<evidence type="ECO:0000256" key="1">
    <source>
        <dbReference type="ARBA" id="ARBA00004196"/>
    </source>
</evidence>
<dbReference type="KEGG" id="mbah:HYN46_07965"/>
<name>A0A345P667_9GAMM</name>
<dbReference type="PROSITE" id="PS01039">
    <property type="entry name" value="SBP_BACTERIAL_3"/>
    <property type="match status" value="1"/>
</dbReference>
<dbReference type="PANTHER" id="PTHR35936:SF19">
    <property type="entry name" value="AMINO-ACID-BINDING PROTEIN YXEM-RELATED"/>
    <property type="match status" value="1"/>
</dbReference>
<evidence type="ECO:0000256" key="4">
    <source>
        <dbReference type="RuleBase" id="RU003744"/>
    </source>
</evidence>
<dbReference type="GO" id="GO:0030313">
    <property type="term" value="C:cell envelope"/>
    <property type="evidence" value="ECO:0007669"/>
    <property type="project" value="UniProtKB-SubCell"/>
</dbReference>
<dbReference type="InterPro" id="IPR001320">
    <property type="entry name" value="Iontro_rcpt_C"/>
</dbReference>
<dbReference type="AlphaFoldDB" id="A0A345P667"/>
<dbReference type="OrthoDB" id="9768183at2"/>
<evidence type="ECO:0000256" key="3">
    <source>
        <dbReference type="ARBA" id="ARBA00022729"/>
    </source>
</evidence>
<reference evidence="7 8" key="1">
    <citation type="submission" date="2018-07" db="EMBL/GenBank/DDBJ databases">
        <title>Genome sequencing of Moraxellaceae gen. HYN0046.</title>
        <authorList>
            <person name="Kim M."/>
            <person name="Yi H."/>
        </authorList>
    </citation>
    <scope>NUCLEOTIDE SEQUENCE [LARGE SCALE GENOMIC DNA]</scope>
    <source>
        <strain evidence="7 8">HYN0046</strain>
    </source>
</reference>
<protein>
    <submittedName>
        <fullName evidence="7">Amino acid ABC transporter substrate-binding protein</fullName>
    </submittedName>
</protein>
<proteinExistence type="inferred from homology"/>
<comment type="similarity">
    <text evidence="2 4">Belongs to the bacterial solute-binding protein 3 family.</text>
</comment>
<dbReference type="GO" id="GO:0016020">
    <property type="term" value="C:membrane"/>
    <property type="evidence" value="ECO:0007669"/>
    <property type="project" value="InterPro"/>
</dbReference>
<dbReference type="Proteomes" id="UP000253940">
    <property type="component" value="Chromosome"/>
</dbReference>
<gene>
    <name evidence="7" type="ORF">HYN46_07965</name>
</gene>
<evidence type="ECO:0000259" key="6">
    <source>
        <dbReference type="SMART" id="SM00079"/>
    </source>
</evidence>
<feature type="domain" description="Ionotropic glutamate receptor C-terminal" evidence="6">
    <location>
        <begin position="39"/>
        <end position="255"/>
    </location>
</feature>
<dbReference type="SMART" id="SM00062">
    <property type="entry name" value="PBPb"/>
    <property type="match status" value="1"/>
</dbReference>
<evidence type="ECO:0000259" key="5">
    <source>
        <dbReference type="SMART" id="SM00062"/>
    </source>
</evidence>
<keyword evidence="3" id="KW-0732">Signal</keyword>
<dbReference type="EMBL" id="CP031222">
    <property type="protein sequence ID" value="AXI02776.1"/>
    <property type="molecule type" value="Genomic_DNA"/>
</dbReference>
<evidence type="ECO:0000313" key="7">
    <source>
        <dbReference type="EMBL" id="AXI02776.1"/>
    </source>
</evidence>
<dbReference type="Gene3D" id="3.40.190.10">
    <property type="entry name" value="Periplasmic binding protein-like II"/>
    <property type="match status" value="2"/>
</dbReference>
<dbReference type="InterPro" id="IPR018313">
    <property type="entry name" value="SBP_3_CS"/>
</dbReference>
<evidence type="ECO:0000256" key="2">
    <source>
        <dbReference type="ARBA" id="ARBA00010333"/>
    </source>
</evidence>
<sequence>MKAKNIVSLSITGILAGLALLPLQRVDARSLSAIEKDHKIIIATEGQFSPFNYFQAGKLTGFEIDIANAVAQKMGLTVEWKSVGFDALIAGLQQDRWDLVIASHGITESRAKVVTFTTPHYCTGGVIVSKDPAIRSVANLAGKNVVVQVGTSYLENLKKVPNIKDIKTFPKDTDAQAAVTMGRADAWVSDKFLAKAAIAANPSSGLKIGDFVFVEKVGALVSKGNIPLADAYNKAFNQILADGTYAAISNKYFKEDIRCK</sequence>
<dbReference type="SMART" id="SM00079">
    <property type="entry name" value="PBPe"/>
    <property type="match status" value="1"/>
</dbReference>
<keyword evidence="8" id="KW-1185">Reference proteome</keyword>
<dbReference type="CDD" id="cd13530">
    <property type="entry name" value="PBP2_peptides_like"/>
    <property type="match status" value="1"/>
</dbReference>
<evidence type="ECO:0000313" key="8">
    <source>
        <dbReference type="Proteomes" id="UP000253940"/>
    </source>
</evidence>